<dbReference type="PANTHER" id="PTHR21494:SF0">
    <property type="entry name" value="ACTIVATING SIGNAL COINTEGRATOR 1 COMPLEX SUBUNIT 2"/>
    <property type="match status" value="1"/>
</dbReference>
<keyword evidence="4" id="KW-1185">Reference proteome</keyword>
<feature type="region of interest" description="Disordered" evidence="1">
    <location>
        <begin position="135"/>
        <end position="154"/>
    </location>
</feature>
<organism evidence="3 4">
    <name type="scientific">Helicoverpa armigera</name>
    <name type="common">Cotton bollworm</name>
    <name type="synonym">Heliothis armigera</name>
    <dbReference type="NCBI Taxonomy" id="29058"/>
    <lineage>
        <taxon>Eukaryota</taxon>
        <taxon>Metazoa</taxon>
        <taxon>Ecdysozoa</taxon>
        <taxon>Arthropoda</taxon>
        <taxon>Hexapoda</taxon>
        <taxon>Insecta</taxon>
        <taxon>Pterygota</taxon>
        <taxon>Neoptera</taxon>
        <taxon>Endopterygota</taxon>
        <taxon>Lepidoptera</taxon>
        <taxon>Glossata</taxon>
        <taxon>Ditrysia</taxon>
        <taxon>Noctuoidea</taxon>
        <taxon>Noctuidae</taxon>
        <taxon>Heliothinae</taxon>
        <taxon>Helicoverpa</taxon>
    </lineage>
</organism>
<feature type="compositionally biased region" description="Basic and acidic residues" evidence="1">
    <location>
        <begin position="64"/>
        <end position="75"/>
    </location>
</feature>
<evidence type="ECO:0000313" key="3">
    <source>
        <dbReference type="EMBL" id="PZC71160.1"/>
    </source>
</evidence>
<feature type="domain" description="CUE" evidence="2">
    <location>
        <begin position="89"/>
        <end position="132"/>
    </location>
</feature>
<dbReference type="OrthoDB" id="5577209at2759"/>
<accession>A0A2W1BE71</accession>
<dbReference type="InterPro" id="IPR052586">
    <property type="entry name" value="ASCC2"/>
</dbReference>
<dbReference type="SUPFAM" id="SSF46934">
    <property type="entry name" value="UBA-like"/>
    <property type="match status" value="1"/>
</dbReference>
<dbReference type="GO" id="GO:0006355">
    <property type="term" value="P:regulation of DNA-templated transcription"/>
    <property type="evidence" value="ECO:0007669"/>
    <property type="project" value="TreeGrafter"/>
</dbReference>
<gene>
    <name evidence="3" type="primary">HaOG214014</name>
    <name evidence="3" type="ORF">B5X24_HaOG214014</name>
</gene>
<dbReference type="InterPro" id="IPR009060">
    <property type="entry name" value="UBA-like_sf"/>
</dbReference>
<evidence type="ECO:0000313" key="4">
    <source>
        <dbReference type="Proteomes" id="UP000249218"/>
    </source>
</evidence>
<feature type="compositionally biased region" description="Basic residues" evidence="1">
    <location>
        <begin position="144"/>
        <end position="154"/>
    </location>
</feature>
<name>A0A2W1BE71_HELAM</name>
<dbReference type="AlphaFoldDB" id="A0A2W1BE71"/>
<protein>
    <recommendedName>
        <fullName evidence="2">CUE domain-containing protein</fullName>
    </recommendedName>
</protein>
<dbReference type="CDD" id="cd14364">
    <property type="entry name" value="CUE_ASCC2"/>
    <property type="match status" value="1"/>
</dbReference>
<reference evidence="3 4" key="1">
    <citation type="journal article" date="2017" name="BMC Biol.">
        <title>Genomic innovations, transcriptional plasticity and gene loss underlying the evolution and divergence of two highly polyphagous and invasive Helicoverpa pest species.</title>
        <authorList>
            <person name="Pearce S.L."/>
            <person name="Clarke D.F."/>
            <person name="East P.D."/>
            <person name="Elfekih S."/>
            <person name="Gordon K.H."/>
            <person name="Jermiin L.S."/>
            <person name="McGaughran A."/>
            <person name="Oakeshott J.G."/>
            <person name="Papanikolaou A."/>
            <person name="Perera O.P."/>
            <person name="Rane R.V."/>
            <person name="Richards S."/>
            <person name="Tay W.T."/>
            <person name="Walsh T.K."/>
            <person name="Anderson A."/>
            <person name="Anderson C.J."/>
            <person name="Asgari S."/>
            <person name="Board P.G."/>
            <person name="Bretschneider A."/>
            <person name="Campbell P.M."/>
            <person name="Chertemps T."/>
            <person name="Christeller J.T."/>
            <person name="Coppin C.W."/>
            <person name="Downes S.J."/>
            <person name="Duan G."/>
            <person name="Farnsworth C.A."/>
            <person name="Good R.T."/>
            <person name="Han L.B."/>
            <person name="Han Y.C."/>
            <person name="Hatje K."/>
            <person name="Horne I."/>
            <person name="Huang Y.P."/>
            <person name="Hughes D.S."/>
            <person name="Jacquin-Joly E."/>
            <person name="James W."/>
            <person name="Jhangiani S."/>
            <person name="Kollmar M."/>
            <person name="Kuwar S.S."/>
            <person name="Li S."/>
            <person name="Liu N.Y."/>
            <person name="Maibeche M.T."/>
            <person name="Miller J.R."/>
            <person name="Montagne N."/>
            <person name="Perry T."/>
            <person name="Qu J."/>
            <person name="Song S.V."/>
            <person name="Sutton G.G."/>
            <person name="Vogel H."/>
            <person name="Walenz B.P."/>
            <person name="Xu W."/>
            <person name="Zhang H.J."/>
            <person name="Zou Z."/>
            <person name="Batterham P."/>
            <person name="Edwards O.R."/>
            <person name="Feyereisen R."/>
            <person name="Gibbs R.A."/>
            <person name="Heckel D.G."/>
            <person name="McGrath A."/>
            <person name="Robin C."/>
            <person name="Scherer S.E."/>
            <person name="Worley K.C."/>
            <person name="Wu Y.D."/>
        </authorList>
    </citation>
    <scope>NUCLEOTIDE SEQUENCE [LARGE SCALE GENOMIC DNA]</scope>
    <source>
        <strain evidence="3">Harm_GR_Male_#8</strain>
        <tissue evidence="3">Whole organism</tissue>
    </source>
</reference>
<evidence type="ECO:0000256" key="1">
    <source>
        <dbReference type="SAM" id="MobiDB-lite"/>
    </source>
</evidence>
<dbReference type="EMBL" id="KZ150369">
    <property type="protein sequence ID" value="PZC71160.1"/>
    <property type="molecule type" value="Genomic_DNA"/>
</dbReference>
<dbReference type="Gene3D" id="1.10.8.10">
    <property type="entry name" value="DNA helicase RuvA subunit, C-terminal domain"/>
    <property type="match status" value="1"/>
</dbReference>
<dbReference type="SMART" id="SM00546">
    <property type="entry name" value="CUE"/>
    <property type="match status" value="1"/>
</dbReference>
<evidence type="ECO:0000259" key="2">
    <source>
        <dbReference type="PROSITE" id="PS51140"/>
    </source>
</evidence>
<dbReference type="PROSITE" id="PS51140">
    <property type="entry name" value="CUE"/>
    <property type="match status" value="1"/>
</dbReference>
<dbReference type="InterPro" id="IPR041800">
    <property type="entry name" value="ASCC2_CUE"/>
</dbReference>
<dbReference type="PANTHER" id="PTHR21494">
    <property type="entry name" value="ACTIVATING SIGNAL COINTEGRATOR 1 COMPLEX SUBUNIT 2 ASC-1 COMPLEX SUBUNIT P100"/>
    <property type="match status" value="1"/>
</dbReference>
<dbReference type="GO" id="GO:0043130">
    <property type="term" value="F:ubiquitin binding"/>
    <property type="evidence" value="ECO:0007669"/>
    <property type="project" value="InterPro"/>
</dbReference>
<proteinExistence type="predicted"/>
<dbReference type="InterPro" id="IPR003892">
    <property type="entry name" value="CUE"/>
</dbReference>
<feature type="region of interest" description="Disordered" evidence="1">
    <location>
        <begin position="54"/>
        <end position="82"/>
    </location>
</feature>
<sequence length="154" mass="17203">MMDGLSERLLIKDYHSCYPVHDDLEMLKQAYPEIDTVKTDFILQAIYSNLDEPVPDLAPPPGPAHHELTNGHADHAPAPADAEIPDNVREESLISEVKDILPHLGDGFILKCLQHYGFNAERVINSILEDNLAQPLRGTGSSFNKKRVKPRENS</sequence>
<dbReference type="Pfam" id="PF02845">
    <property type="entry name" value="CUE"/>
    <property type="match status" value="1"/>
</dbReference>
<dbReference type="Proteomes" id="UP000249218">
    <property type="component" value="Unassembled WGS sequence"/>
</dbReference>